<organism evidence="1 2">
    <name type="scientific">Setomelanomma holmii</name>
    <dbReference type="NCBI Taxonomy" id="210430"/>
    <lineage>
        <taxon>Eukaryota</taxon>
        <taxon>Fungi</taxon>
        <taxon>Dikarya</taxon>
        <taxon>Ascomycota</taxon>
        <taxon>Pezizomycotina</taxon>
        <taxon>Dothideomycetes</taxon>
        <taxon>Pleosporomycetidae</taxon>
        <taxon>Pleosporales</taxon>
        <taxon>Pleosporineae</taxon>
        <taxon>Phaeosphaeriaceae</taxon>
        <taxon>Setomelanomma</taxon>
    </lineage>
</organism>
<protein>
    <submittedName>
        <fullName evidence="1">Uncharacterized protein</fullName>
    </submittedName>
</protein>
<dbReference type="EMBL" id="ML978206">
    <property type="protein sequence ID" value="KAF2028939.1"/>
    <property type="molecule type" value="Genomic_DNA"/>
</dbReference>
<name>A0A9P4H789_9PLEO</name>
<accession>A0A9P4H789</accession>
<dbReference type="AlphaFoldDB" id="A0A9P4H789"/>
<dbReference type="Proteomes" id="UP000799777">
    <property type="component" value="Unassembled WGS sequence"/>
</dbReference>
<gene>
    <name evidence="1" type="ORF">EK21DRAFT_68666</name>
</gene>
<evidence type="ECO:0000313" key="2">
    <source>
        <dbReference type="Proteomes" id="UP000799777"/>
    </source>
</evidence>
<dbReference type="OrthoDB" id="3937045at2759"/>
<keyword evidence="2" id="KW-1185">Reference proteome</keyword>
<proteinExistence type="predicted"/>
<comment type="caution">
    <text evidence="1">The sequence shown here is derived from an EMBL/GenBank/DDBJ whole genome shotgun (WGS) entry which is preliminary data.</text>
</comment>
<reference evidence="1" key="1">
    <citation type="journal article" date="2020" name="Stud. Mycol.">
        <title>101 Dothideomycetes genomes: a test case for predicting lifestyles and emergence of pathogens.</title>
        <authorList>
            <person name="Haridas S."/>
            <person name="Albert R."/>
            <person name="Binder M."/>
            <person name="Bloem J."/>
            <person name="Labutti K."/>
            <person name="Salamov A."/>
            <person name="Andreopoulos B."/>
            <person name="Baker S."/>
            <person name="Barry K."/>
            <person name="Bills G."/>
            <person name="Bluhm B."/>
            <person name="Cannon C."/>
            <person name="Castanera R."/>
            <person name="Culley D."/>
            <person name="Daum C."/>
            <person name="Ezra D."/>
            <person name="Gonzalez J."/>
            <person name="Henrissat B."/>
            <person name="Kuo A."/>
            <person name="Liang C."/>
            <person name="Lipzen A."/>
            <person name="Lutzoni F."/>
            <person name="Magnuson J."/>
            <person name="Mondo S."/>
            <person name="Nolan M."/>
            <person name="Ohm R."/>
            <person name="Pangilinan J."/>
            <person name="Park H.-J."/>
            <person name="Ramirez L."/>
            <person name="Alfaro M."/>
            <person name="Sun H."/>
            <person name="Tritt A."/>
            <person name="Yoshinaga Y."/>
            <person name="Zwiers L.-H."/>
            <person name="Turgeon B."/>
            <person name="Goodwin S."/>
            <person name="Spatafora J."/>
            <person name="Crous P."/>
            <person name="Grigoriev I."/>
        </authorList>
    </citation>
    <scope>NUCLEOTIDE SEQUENCE</scope>
    <source>
        <strain evidence="1">CBS 110217</strain>
    </source>
</reference>
<evidence type="ECO:0000313" key="1">
    <source>
        <dbReference type="EMBL" id="KAF2028939.1"/>
    </source>
</evidence>
<sequence length="100" mass="11145">MNPDPFAISMRASAKAAQTAAGYDNDQFDRFKVITAETAKQFVEKNPGATSWRSIGANVRERLRNEVNAAMAEEEIPNIAQDVFKWRMDQAIRNAVKAGK</sequence>